<reference evidence="4 5" key="1">
    <citation type="submission" date="2024-09" db="EMBL/GenBank/DDBJ databases">
        <authorList>
            <person name="Sun Q."/>
            <person name="Mori K."/>
        </authorList>
    </citation>
    <scope>NUCLEOTIDE SEQUENCE [LARGE SCALE GENOMIC DNA]</scope>
    <source>
        <strain evidence="4 5">ATCC 51272</strain>
    </source>
</reference>
<evidence type="ECO:0000256" key="1">
    <source>
        <dbReference type="ARBA" id="ARBA00022801"/>
    </source>
</evidence>
<keyword evidence="1 4" id="KW-0378">Hydrolase</keyword>
<dbReference type="InterPro" id="IPR029058">
    <property type="entry name" value="AB_hydrolase_fold"/>
</dbReference>
<protein>
    <submittedName>
        <fullName evidence="4">Alpha/beta hydrolase</fullName>
    </submittedName>
</protein>
<proteinExistence type="predicted"/>
<dbReference type="InterPro" id="IPR050300">
    <property type="entry name" value="GDXG_lipolytic_enzyme"/>
</dbReference>
<evidence type="ECO:0000256" key="2">
    <source>
        <dbReference type="SAM" id="SignalP"/>
    </source>
</evidence>
<dbReference type="RefSeq" id="WP_084567340.1">
    <property type="nucleotide sequence ID" value="NZ_JADU01000011.1"/>
</dbReference>
<sequence>MKKTTLSLLMLFICLWACAQDGTVMTLEYTSRVKQFNLWPDGAPNSNGITAPETDLGLYVANVTKPVLTVYVPKHPNGLAVIACPGGSYIHVWQGTEGHNMANWYNSHGVTYAVLKYRLPNGHCDVPVSDVYRAMKIMKAHSEELAVKRLGIQGCSAGGHLAATAATHYISQAERPDFQILFYPVISFDPAFTHKDSRDNLIGKNASELQVRLYSNELQVTADTPPAFIAASTDDTTVPVRNSMEYYNALLANNVPAALLLFPTGGHGWVGNIAFAYRQAWKQALATWLQQQSNEMKHVSLHWKSHSALTPLTK</sequence>
<keyword evidence="5" id="KW-1185">Reference proteome</keyword>
<feature type="signal peptide" evidence="2">
    <location>
        <begin position="1"/>
        <end position="19"/>
    </location>
</feature>
<dbReference type="Proteomes" id="UP001589688">
    <property type="component" value="Unassembled WGS sequence"/>
</dbReference>
<evidence type="ECO:0000259" key="3">
    <source>
        <dbReference type="Pfam" id="PF07859"/>
    </source>
</evidence>
<name>A0ABV5ZGS2_9BACT</name>
<dbReference type="Gene3D" id="3.40.50.1820">
    <property type="entry name" value="alpha/beta hydrolase"/>
    <property type="match status" value="1"/>
</dbReference>
<accession>A0ABV5ZGS2</accession>
<evidence type="ECO:0000313" key="5">
    <source>
        <dbReference type="Proteomes" id="UP001589688"/>
    </source>
</evidence>
<feature type="domain" description="Alpha/beta hydrolase fold-3" evidence="3">
    <location>
        <begin position="106"/>
        <end position="270"/>
    </location>
</feature>
<dbReference type="EMBL" id="JBHLZF010000001">
    <property type="protein sequence ID" value="MFB9896575.1"/>
    <property type="molecule type" value="Genomic_DNA"/>
</dbReference>
<dbReference type="PANTHER" id="PTHR48081">
    <property type="entry name" value="AB HYDROLASE SUPERFAMILY PROTEIN C4A8.06C"/>
    <property type="match status" value="1"/>
</dbReference>
<dbReference type="PANTHER" id="PTHR48081:SF6">
    <property type="entry name" value="PEPTIDASE S9 PROLYL OLIGOPEPTIDASE CATALYTIC DOMAIN-CONTAINING PROTEIN"/>
    <property type="match status" value="1"/>
</dbReference>
<dbReference type="InterPro" id="IPR013094">
    <property type="entry name" value="AB_hydrolase_3"/>
</dbReference>
<dbReference type="GO" id="GO:0016787">
    <property type="term" value="F:hydrolase activity"/>
    <property type="evidence" value="ECO:0007669"/>
    <property type="project" value="UniProtKB-KW"/>
</dbReference>
<evidence type="ECO:0000313" key="4">
    <source>
        <dbReference type="EMBL" id="MFB9896575.1"/>
    </source>
</evidence>
<gene>
    <name evidence="4" type="ORF">ACFFK8_01725</name>
</gene>
<keyword evidence="2" id="KW-0732">Signal</keyword>
<dbReference type="Pfam" id="PF07859">
    <property type="entry name" value="Abhydrolase_3"/>
    <property type="match status" value="1"/>
</dbReference>
<organism evidence="4 5">
    <name type="scientific">Hallella seregens ATCC 51272</name>
    <dbReference type="NCBI Taxonomy" id="1336250"/>
    <lineage>
        <taxon>Bacteria</taxon>
        <taxon>Pseudomonadati</taxon>
        <taxon>Bacteroidota</taxon>
        <taxon>Bacteroidia</taxon>
        <taxon>Bacteroidales</taxon>
        <taxon>Prevotellaceae</taxon>
        <taxon>Hallella</taxon>
    </lineage>
</organism>
<comment type="caution">
    <text evidence="4">The sequence shown here is derived from an EMBL/GenBank/DDBJ whole genome shotgun (WGS) entry which is preliminary data.</text>
</comment>
<feature type="chain" id="PRO_5047027170" evidence="2">
    <location>
        <begin position="20"/>
        <end position="314"/>
    </location>
</feature>
<dbReference type="SUPFAM" id="SSF53474">
    <property type="entry name" value="alpha/beta-Hydrolases"/>
    <property type="match status" value="1"/>
</dbReference>